<accession>A0ABW5G2Q6</accession>
<reference evidence="5" key="1">
    <citation type="journal article" date="2019" name="Int. J. Syst. Evol. Microbiol.">
        <title>The Global Catalogue of Microorganisms (GCM) 10K type strain sequencing project: providing services to taxonomists for standard genome sequencing and annotation.</title>
        <authorList>
            <consortium name="The Broad Institute Genomics Platform"/>
            <consortium name="The Broad Institute Genome Sequencing Center for Infectious Disease"/>
            <person name="Wu L."/>
            <person name="Ma J."/>
        </authorList>
    </citation>
    <scope>NUCLEOTIDE SEQUENCE [LARGE SCALE GENOMIC DNA]</scope>
    <source>
        <strain evidence="5">CGMCC 4.7645</strain>
    </source>
</reference>
<dbReference type="SMART" id="SM00829">
    <property type="entry name" value="PKS_ER"/>
    <property type="match status" value="1"/>
</dbReference>
<gene>
    <name evidence="4" type="ORF">ACFSXZ_31580</name>
</gene>
<evidence type="ECO:0000259" key="3">
    <source>
        <dbReference type="SMART" id="SM00829"/>
    </source>
</evidence>
<evidence type="ECO:0000313" key="4">
    <source>
        <dbReference type="EMBL" id="MFD2420880.1"/>
    </source>
</evidence>
<dbReference type="PANTHER" id="PTHR48106:SF13">
    <property type="entry name" value="QUINONE OXIDOREDUCTASE-RELATED"/>
    <property type="match status" value="1"/>
</dbReference>
<dbReference type="InterPro" id="IPR013149">
    <property type="entry name" value="ADH-like_C"/>
</dbReference>
<dbReference type="RefSeq" id="WP_378269164.1">
    <property type="nucleotide sequence ID" value="NZ_JBHUKR010000021.1"/>
</dbReference>
<dbReference type="SUPFAM" id="SSF50129">
    <property type="entry name" value="GroES-like"/>
    <property type="match status" value="1"/>
</dbReference>
<organism evidence="4 5">
    <name type="scientific">Amycolatopsis pigmentata</name>
    <dbReference type="NCBI Taxonomy" id="450801"/>
    <lineage>
        <taxon>Bacteria</taxon>
        <taxon>Bacillati</taxon>
        <taxon>Actinomycetota</taxon>
        <taxon>Actinomycetes</taxon>
        <taxon>Pseudonocardiales</taxon>
        <taxon>Pseudonocardiaceae</taxon>
        <taxon>Amycolatopsis</taxon>
    </lineage>
</organism>
<evidence type="ECO:0000313" key="5">
    <source>
        <dbReference type="Proteomes" id="UP001597417"/>
    </source>
</evidence>
<dbReference type="InterPro" id="IPR011032">
    <property type="entry name" value="GroES-like_sf"/>
</dbReference>
<proteinExistence type="predicted"/>
<protein>
    <submittedName>
        <fullName evidence="4">Zinc-binding alcohol dehydrogenase family protein</fullName>
    </submittedName>
</protein>
<dbReference type="Gene3D" id="3.40.50.720">
    <property type="entry name" value="NAD(P)-binding Rossmann-like Domain"/>
    <property type="match status" value="1"/>
</dbReference>
<dbReference type="Gene3D" id="3.90.180.10">
    <property type="entry name" value="Medium-chain alcohol dehydrogenases, catalytic domain"/>
    <property type="match status" value="1"/>
</dbReference>
<feature type="domain" description="Enoyl reductase (ER)" evidence="3">
    <location>
        <begin position="10"/>
        <end position="320"/>
    </location>
</feature>
<keyword evidence="1" id="KW-0521">NADP</keyword>
<dbReference type="InterPro" id="IPR020843">
    <property type="entry name" value="ER"/>
</dbReference>
<keyword evidence="2" id="KW-0560">Oxidoreductase</keyword>
<dbReference type="InterPro" id="IPR013154">
    <property type="entry name" value="ADH-like_N"/>
</dbReference>
<evidence type="ECO:0000256" key="2">
    <source>
        <dbReference type="ARBA" id="ARBA00023002"/>
    </source>
</evidence>
<name>A0ABW5G2Q6_9PSEU</name>
<dbReference type="Proteomes" id="UP001597417">
    <property type="component" value="Unassembled WGS sequence"/>
</dbReference>
<dbReference type="EMBL" id="JBHUKR010000021">
    <property type="protein sequence ID" value="MFD2420880.1"/>
    <property type="molecule type" value="Genomic_DNA"/>
</dbReference>
<dbReference type="SUPFAM" id="SSF51735">
    <property type="entry name" value="NAD(P)-binding Rossmann-fold domains"/>
    <property type="match status" value="1"/>
</dbReference>
<sequence length="322" mass="34181">MRRVRYHSYGGPEVLRIEDAEQPEPGPGQVRLRTEVIGTNFIDSKLRQGWGERYGRPMPATLTGDVVGTVEAVGPDGDPALIGRRFAALSEDAYADQVVADTRWLTPVPDGLDDGSATMLSMIAPIALGTLRFGRIAPGETVLVQAAAGAIGHLTVQLAKILGAGRVIGTAGSPSKLDFVRARGADVAIDYTDDAWPEQVRAAAPEGVDLVLDGVGGEGTARGLDLLAPGGRMVTYGFAAGEPEAIPVRTLYSLRSVIGFSLLAWRTARPDEVTKTVAEVTDHFLAGRLRGTVHTRLPLTEAVKAHQILDDRAQLGRVLLVP</sequence>
<keyword evidence="5" id="KW-1185">Reference proteome</keyword>
<dbReference type="Pfam" id="PF00107">
    <property type="entry name" value="ADH_zinc_N"/>
    <property type="match status" value="1"/>
</dbReference>
<dbReference type="PANTHER" id="PTHR48106">
    <property type="entry name" value="QUINONE OXIDOREDUCTASE PIG3-RELATED"/>
    <property type="match status" value="1"/>
</dbReference>
<evidence type="ECO:0000256" key="1">
    <source>
        <dbReference type="ARBA" id="ARBA00022857"/>
    </source>
</evidence>
<dbReference type="Pfam" id="PF08240">
    <property type="entry name" value="ADH_N"/>
    <property type="match status" value="1"/>
</dbReference>
<dbReference type="InterPro" id="IPR036291">
    <property type="entry name" value="NAD(P)-bd_dom_sf"/>
</dbReference>
<comment type="caution">
    <text evidence="4">The sequence shown here is derived from an EMBL/GenBank/DDBJ whole genome shotgun (WGS) entry which is preliminary data.</text>
</comment>